<evidence type="ECO:0000256" key="5">
    <source>
        <dbReference type="ARBA" id="ARBA00022481"/>
    </source>
</evidence>
<protein>
    <recommendedName>
        <fullName evidence="3">Type II secretion system protein J</fullName>
    </recommendedName>
</protein>
<keyword evidence="7 10" id="KW-0812">Transmembrane</keyword>
<keyword evidence="9 10" id="KW-0472">Membrane</keyword>
<keyword evidence="8 10" id="KW-1133">Transmembrane helix</keyword>
<evidence type="ECO:0000256" key="2">
    <source>
        <dbReference type="ARBA" id="ARBA00011084"/>
    </source>
</evidence>
<dbReference type="PANTHER" id="PTHR39583:SF2">
    <property type="entry name" value="TYPE II SECRETION SYSTEM PROTEIN J"/>
    <property type="match status" value="1"/>
</dbReference>
<keyword evidence="6" id="KW-0997">Cell inner membrane</keyword>
<dbReference type="GO" id="GO:0015628">
    <property type="term" value="P:protein secretion by the type II secretion system"/>
    <property type="evidence" value="ECO:0007669"/>
    <property type="project" value="InterPro"/>
</dbReference>
<dbReference type="GO" id="GO:0005886">
    <property type="term" value="C:plasma membrane"/>
    <property type="evidence" value="ECO:0007669"/>
    <property type="project" value="UniProtKB-SubCell"/>
</dbReference>
<reference evidence="11 12" key="1">
    <citation type="submission" date="2017-09" db="EMBL/GenBank/DDBJ databases">
        <title>Sphingomonas panjinensis sp.nov., isolated from oil-contaminated soil.</title>
        <authorList>
            <person name="Wang L."/>
            <person name="Chen L."/>
        </authorList>
    </citation>
    <scope>NUCLEOTIDE SEQUENCE [LARGE SCALE GENOMIC DNA]</scope>
    <source>
        <strain evidence="11 12">FW-11</strain>
    </source>
</reference>
<proteinExistence type="inferred from homology"/>
<dbReference type="EMBL" id="NWBU01000010">
    <property type="protein sequence ID" value="PTQ09857.1"/>
    <property type="molecule type" value="Genomic_DNA"/>
</dbReference>
<evidence type="ECO:0000313" key="12">
    <source>
        <dbReference type="Proteomes" id="UP000244162"/>
    </source>
</evidence>
<dbReference type="GO" id="GO:0015627">
    <property type="term" value="C:type II protein secretion system complex"/>
    <property type="evidence" value="ECO:0007669"/>
    <property type="project" value="InterPro"/>
</dbReference>
<organism evidence="11 12">
    <name type="scientific">Sphingomonas oleivorans</name>
    <dbReference type="NCBI Taxonomy" id="1735121"/>
    <lineage>
        <taxon>Bacteria</taxon>
        <taxon>Pseudomonadati</taxon>
        <taxon>Pseudomonadota</taxon>
        <taxon>Alphaproteobacteria</taxon>
        <taxon>Sphingomonadales</taxon>
        <taxon>Sphingomonadaceae</taxon>
        <taxon>Sphingomonas</taxon>
    </lineage>
</organism>
<dbReference type="RefSeq" id="WP_107968210.1">
    <property type="nucleotide sequence ID" value="NZ_NWBU01000010.1"/>
</dbReference>
<keyword evidence="5" id="KW-0488">Methylation</keyword>
<dbReference type="InterPro" id="IPR051621">
    <property type="entry name" value="T2SS_protein_J"/>
</dbReference>
<gene>
    <name evidence="11" type="ORF">CLG96_11855</name>
</gene>
<comment type="caution">
    <text evidence="11">The sequence shown here is derived from an EMBL/GenBank/DDBJ whole genome shotgun (WGS) entry which is preliminary data.</text>
</comment>
<dbReference type="InterPro" id="IPR010055">
    <property type="entry name" value="T2SS_protein-GspJ"/>
</dbReference>
<dbReference type="PROSITE" id="PS00409">
    <property type="entry name" value="PROKAR_NTER_METHYL"/>
    <property type="match status" value="1"/>
</dbReference>
<dbReference type="PANTHER" id="PTHR39583">
    <property type="entry name" value="TYPE II SECRETION SYSTEM PROTEIN J-RELATED"/>
    <property type="match status" value="1"/>
</dbReference>
<sequence length="178" mass="18955">MSRRAGEAGFTLIELMISLALFGLIALAGVALVDSVLGIRARTDGRLERLGDMQRAMFVLTNDIEQVARGPVVGTSETLSFSRHMASVTGLPVPVHYALAGGTLGRSLGTGGTQRLLTHVSGVHWRYYKPGQGWLDRWPPGQDQAQAWPAAISVDIMLDGGPGSSGLLRRVVALPSRP</sequence>
<evidence type="ECO:0000256" key="6">
    <source>
        <dbReference type="ARBA" id="ARBA00022519"/>
    </source>
</evidence>
<dbReference type="NCBIfam" id="TIGR02532">
    <property type="entry name" value="IV_pilin_GFxxxE"/>
    <property type="match status" value="1"/>
</dbReference>
<evidence type="ECO:0000256" key="9">
    <source>
        <dbReference type="ARBA" id="ARBA00023136"/>
    </source>
</evidence>
<accession>A0A2T5FVR0</accession>
<dbReference type="Proteomes" id="UP000244162">
    <property type="component" value="Unassembled WGS sequence"/>
</dbReference>
<dbReference type="Pfam" id="PF07963">
    <property type="entry name" value="N_methyl"/>
    <property type="match status" value="1"/>
</dbReference>
<evidence type="ECO:0000256" key="4">
    <source>
        <dbReference type="ARBA" id="ARBA00022475"/>
    </source>
</evidence>
<evidence type="ECO:0000256" key="8">
    <source>
        <dbReference type="ARBA" id="ARBA00022989"/>
    </source>
</evidence>
<evidence type="ECO:0000256" key="10">
    <source>
        <dbReference type="SAM" id="Phobius"/>
    </source>
</evidence>
<feature type="transmembrane region" description="Helical" evidence="10">
    <location>
        <begin position="12"/>
        <end position="33"/>
    </location>
</feature>
<name>A0A2T5FVR0_9SPHN</name>
<comment type="subcellular location">
    <subcellularLocation>
        <location evidence="1">Cell inner membrane</location>
        <topology evidence="1">Single-pass membrane protein</topology>
    </subcellularLocation>
</comment>
<dbReference type="InterPro" id="IPR045584">
    <property type="entry name" value="Pilin-like"/>
</dbReference>
<evidence type="ECO:0000256" key="7">
    <source>
        <dbReference type="ARBA" id="ARBA00022692"/>
    </source>
</evidence>
<dbReference type="AlphaFoldDB" id="A0A2T5FVR0"/>
<keyword evidence="4" id="KW-1003">Cell membrane</keyword>
<dbReference type="SUPFAM" id="SSF54523">
    <property type="entry name" value="Pili subunits"/>
    <property type="match status" value="1"/>
</dbReference>
<keyword evidence="12" id="KW-1185">Reference proteome</keyword>
<comment type="similarity">
    <text evidence="2">Belongs to the GSP J family.</text>
</comment>
<evidence type="ECO:0000313" key="11">
    <source>
        <dbReference type="EMBL" id="PTQ09857.1"/>
    </source>
</evidence>
<evidence type="ECO:0000256" key="3">
    <source>
        <dbReference type="ARBA" id="ARBA00021539"/>
    </source>
</evidence>
<evidence type="ECO:0000256" key="1">
    <source>
        <dbReference type="ARBA" id="ARBA00004377"/>
    </source>
</evidence>
<dbReference type="InterPro" id="IPR012902">
    <property type="entry name" value="N_methyl_site"/>
</dbReference>
<dbReference type="OrthoDB" id="7723663at2"/>
<dbReference type="Pfam" id="PF11612">
    <property type="entry name" value="T2SSJ"/>
    <property type="match status" value="1"/>
</dbReference>